<dbReference type="EMBL" id="CP094326">
    <property type="protein sequence ID" value="UNY98952.1"/>
    <property type="molecule type" value="Genomic_DNA"/>
</dbReference>
<keyword evidence="2" id="KW-1185">Reference proteome</keyword>
<dbReference type="RefSeq" id="WP_242937354.1">
    <property type="nucleotide sequence ID" value="NZ_CP094326.1"/>
</dbReference>
<reference evidence="1 2" key="1">
    <citation type="journal article" date="2018" name="Int. J. Syst. Evol. Microbiol.">
        <title>Zhouia spongiae sp. nov., isolated from a marine sponge.</title>
        <authorList>
            <person name="Zhuang L."/>
            <person name="Lin B."/>
            <person name="Qin F."/>
            <person name="Luo L."/>
        </authorList>
    </citation>
    <scope>NUCLEOTIDE SEQUENCE [LARGE SCALE GENOMIC DNA]</scope>
    <source>
        <strain evidence="1 2">HN-Y44</strain>
    </source>
</reference>
<proteinExistence type="predicted"/>
<dbReference type="InterPro" id="IPR021272">
    <property type="entry name" value="DUF2851"/>
</dbReference>
<organism evidence="1 2">
    <name type="scientific">Zhouia spongiae</name>
    <dbReference type="NCBI Taxonomy" id="2202721"/>
    <lineage>
        <taxon>Bacteria</taxon>
        <taxon>Pseudomonadati</taxon>
        <taxon>Bacteroidota</taxon>
        <taxon>Flavobacteriia</taxon>
        <taxon>Flavobacteriales</taxon>
        <taxon>Flavobacteriaceae</taxon>
        <taxon>Zhouia</taxon>
    </lineage>
</organism>
<evidence type="ECO:0000313" key="2">
    <source>
        <dbReference type="Proteomes" id="UP000829476"/>
    </source>
</evidence>
<protein>
    <submittedName>
        <fullName evidence="1">DUF2851 family protein</fullName>
    </submittedName>
</protein>
<accession>A0ABY3YM91</accession>
<gene>
    <name evidence="1" type="ORF">MQE36_01050</name>
</gene>
<dbReference type="Pfam" id="PF11013">
    <property type="entry name" value="DUF2851"/>
    <property type="match status" value="1"/>
</dbReference>
<evidence type="ECO:0000313" key="1">
    <source>
        <dbReference type="EMBL" id="UNY98952.1"/>
    </source>
</evidence>
<name>A0ABY3YM91_9FLAO</name>
<sequence>MNEQLMHFLWKFRKFGFNELYSTNGELIRVVSTGIHNGNAGPDFFNARIEIGGQLWAGNVEIHIKASDWYLHGHEKDKNYQNVILHVVWEDDVEVFSANNRLIPAFEIRKYVSCSALTNYKKLMSAKKQFINCEDSISDINPLLRHRWSERLYFERLQHKTKKIEKELQLNNNDWDDIVFSSLIRNFGFKINADSFASIAGAIPYGVIRKVKASRQSFEALLFGMAGLLDAGLPDAYFIALRDQYAFLKNKFNLSNESVVAPSFFRLRPNNFPTIRLSQFCSLYSNEEHLFSKVIELNSMEACYKLFHAVASSYWDSHYTFGKKSALKRKKKTTRSFIDLIVINTVIPVKFKYAQYTGASFDEEIISMIGALKPEDNSIITGFRQSGIDVSSAFGSQSLLHLYNNYCSKNKCLQCEIGNKLINE</sequence>
<dbReference type="Proteomes" id="UP000829476">
    <property type="component" value="Chromosome"/>
</dbReference>